<comment type="caution">
    <text evidence="3">The sequence shown here is derived from an EMBL/GenBank/DDBJ whole genome shotgun (WGS) entry which is preliminary data.</text>
</comment>
<sequence>MTTAVLGFKIDSTPASAAAVDLSKLDAAATKLEASADALTASAGALANALKRVGDETKKVPPAAKPFQNQDEHVKAFRAEIERLTMRYQPLAQATRNYEATVSDINRAHQLGIINAQQMTKRLDEERLAFDRLKTSALGADNAVRAANQNTPGARPGGFNTSNLAAQGFDIGSTAAFMPWYTVALQQGPQVAQVFNDIKASGQSIGPAVAGAFLQILNPISLVTIGVIGGAAALVQYFTTAESGSEKTTRLFEEQNEVIRRAADLWGEATPALKGYVDELDRADKIAQGREAGGILAGRELEGLSSNLDSLKVKATEALRSLRGDPNNAIIVRDLVTAWGDLRERLDNGTASMADLNRVQRELAGAVSTYGTPQVLAFGKAFDEVTAAIYRGVEAAQKARTEWIAAIAGGTSVQDIVENSTFNDNGVIRRPSDFIPRVPGIPSRRPSDLAGDPDVVDSRIQNSDGVLVTPGIPGRKPNFFELEKENEKIDEVTRAYRRAQEAKADFWLDLSFSERQSGRSAMDRQIANTLNRYGFNEDLNSPEANALREQLREGEAKDIFKGFFSGAYSEAWSNGGKIGKAIATAALNAAQEASQKAFETLFDTAAGWLASLFTGKSGASAAGPDIVSKAIGAAANDNAALAAPVTSVARSALPATTEIGAYIREAAIKRGIDPDIALRVARSEGGIDSWNLQSNYVKNGVREPSFGPFQLYKGGGLGNAMMKQTGLDPALAANGPAGVDFALDNAKKSGWGQWYGAAKAGIGDWEGIDKSAKAVKDLGAAATDTAKMTAGLGQTLASIPQALMANGGGSGALASLTKYGMGLFGGSSQFASAWLKGGVGLYANGSDYARGGLSIVGDKGPELLNLPQGSGVMSNHKLMSMMAANSNRSGDGIAGIRLFVDEDGNWQAKVESIARSTAKTEDRQSMGAYKQNQQRMGYGEDQRRFNSRKG</sequence>
<keyword evidence="4" id="KW-1185">Reference proteome</keyword>
<dbReference type="RefSeq" id="WP_160859598.1">
    <property type="nucleotide sequence ID" value="NZ_WUMK01000004.1"/>
</dbReference>
<dbReference type="AlphaFoldDB" id="A0A6N8SH17"/>
<accession>A0A6N8SH17</accession>
<evidence type="ECO:0000259" key="2">
    <source>
        <dbReference type="Pfam" id="PF06791"/>
    </source>
</evidence>
<evidence type="ECO:0000256" key="1">
    <source>
        <dbReference type="SAM" id="MobiDB-lite"/>
    </source>
</evidence>
<dbReference type="Proteomes" id="UP000435802">
    <property type="component" value="Unassembled WGS sequence"/>
</dbReference>
<feature type="domain" description="Bacteriophage tail tape measure N-terminal" evidence="2">
    <location>
        <begin position="147"/>
        <end position="250"/>
    </location>
</feature>
<gene>
    <name evidence="3" type="ORF">GR138_12700</name>
</gene>
<proteinExistence type="predicted"/>
<evidence type="ECO:0000313" key="4">
    <source>
        <dbReference type="Proteomes" id="UP000435802"/>
    </source>
</evidence>
<evidence type="ECO:0000313" key="3">
    <source>
        <dbReference type="EMBL" id="MXN46050.1"/>
    </source>
</evidence>
<dbReference type="OrthoDB" id="8421800at2"/>
<protein>
    <submittedName>
        <fullName evidence="3">Phage tail tape measure protein</fullName>
    </submittedName>
</protein>
<reference evidence="3 4" key="1">
    <citation type="submission" date="2019-12" db="EMBL/GenBank/DDBJ databases">
        <title>Shinella kummerowiae sp. nov., a symbiotic bacterium isolated from root nodules of the herbal legume Kummerowia stipulacea.</title>
        <authorList>
            <person name="Gao J."/>
        </authorList>
    </citation>
    <scope>NUCLEOTIDE SEQUENCE [LARGE SCALE GENOMIC DNA]</scope>
    <source>
        <strain evidence="3 4">CCBAU 25048</strain>
    </source>
</reference>
<feature type="region of interest" description="Disordered" evidence="1">
    <location>
        <begin position="433"/>
        <end position="453"/>
    </location>
</feature>
<dbReference type="InterPro" id="IPR009628">
    <property type="entry name" value="Phage_tape_measure_N"/>
</dbReference>
<feature type="region of interest" description="Disordered" evidence="1">
    <location>
        <begin position="914"/>
        <end position="950"/>
    </location>
</feature>
<dbReference type="Pfam" id="PF06791">
    <property type="entry name" value="TMP_2"/>
    <property type="match status" value="1"/>
</dbReference>
<organism evidence="3 4">
    <name type="scientific">Shinella kummerowiae</name>
    <dbReference type="NCBI Taxonomy" id="417745"/>
    <lineage>
        <taxon>Bacteria</taxon>
        <taxon>Pseudomonadati</taxon>
        <taxon>Pseudomonadota</taxon>
        <taxon>Alphaproteobacteria</taxon>
        <taxon>Hyphomicrobiales</taxon>
        <taxon>Rhizobiaceae</taxon>
        <taxon>Shinella</taxon>
    </lineage>
</organism>
<name>A0A6N8SH17_9HYPH</name>
<dbReference type="EMBL" id="WUMK01000004">
    <property type="protein sequence ID" value="MXN46050.1"/>
    <property type="molecule type" value="Genomic_DNA"/>
</dbReference>